<dbReference type="Pfam" id="PF19567">
    <property type="entry name" value="CpsB_CapC"/>
    <property type="match status" value="1"/>
</dbReference>
<gene>
    <name evidence="6" type="ORF">E1I69_22150</name>
</gene>
<dbReference type="GO" id="GO:0004725">
    <property type="term" value="F:protein tyrosine phosphatase activity"/>
    <property type="evidence" value="ECO:0007669"/>
    <property type="project" value="UniProtKB-UniRule"/>
</dbReference>
<dbReference type="EMBL" id="SLUB01000076">
    <property type="protein sequence ID" value="THE09491.1"/>
    <property type="molecule type" value="Genomic_DNA"/>
</dbReference>
<dbReference type="PANTHER" id="PTHR39181:SF1">
    <property type="entry name" value="TYROSINE-PROTEIN PHOSPHATASE YWQE"/>
    <property type="match status" value="1"/>
</dbReference>
<dbReference type="UniPathway" id="UPA00934"/>
<organism evidence="6 7">
    <name type="scientific">Bacillus timonensis</name>
    <dbReference type="NCBI Taxonomy" id="1033734"/>
    <lineage>
        <taxon>Bacteria</taxon>
        <taxon>Bacillati</taxon>
        <taxon>Bacillota</taxon>
        <taxon>Bacilli</taxon>
        <taxon>Bacillales</taxon>
        <taxon>Bacillaceae</taxon>
        <taxon>Bacillus</taxon>
    </lineage>
</organism>
<dbReference type="InterPro" id="IPR032466">
    <property type="entry name" value="Metal_Hydrolase"/>
</dbReference>
<keyword evidence="7" id="KW-1185">Reference proteome</keyword>
<evidence type="ECO:0000256" key="1">
    <source>
        <dbReference type="ARBA" id="ARBA00005750"/>
    </source>
</evidence>
<dbReference type="OrthoDB" id="9788539at2"/>
<dbReference type="AlphaFoldDB" id="A0A4S3PJA6"/>
<name>A0A4S3PJA6_9BACI</name>
<keyword evidence="2 5" id="KW-0378">Hydrolase</keyword>
<dbReference type="STRING" id="1033734.GCA_000285535_02398"/>
<keyword evidence="3 5" id="KW-0904">Protein phosphatase</keyword>
<dbReference type="EC" id="3.1.3.48" evidence="5"/>
<comment type="caution">
    <text evidence="6">The sequence shown here is derived from an EMBL/GenBank/DDBJ whole genome shotgun (WGS) entry which is preliminary data.</text>
</comment>
<comment type="catalytic activity">
    <reaction evidence="4 5">
        <text>O-phospho-L-tyrosyl-[protein] + H2O = L-tyrosyl-[protein] + phosphate</text>
        <dbReference type="Rhea" id="RHEA:10684"/>
        <dbReference type="Rhea" id="RHEA-COMP:10136"/>
        <dbReference type="Rhea" id="RHEA-COMP:20101"/>
        <dbReference type="ChEBI" id="CHEBI:15377"/>
        <dbReference type="ChEBI" id="CHEBI:43474"/>
        <dbReference type="ChEBI" id="CHEBI:46858"/>
        <dbReference type="ChEBI" id="CHEBI:61978"/>
        <dbReference type="EC" id="3.1.3.48"/>
    </reaction>
</comment>
<sequence length="256" mass="29368">MIDIHCHILPYLDDGAKDLDETIEMAKSAVQEGITKIIATPHYKKREYENSKEKILQTVEMVKRELSQAKIPLTILPGQEPRIDGELLQDYQKGEILSLNNGEKYLFIEFPSGHVPRYSEQLLFDIQLNGLTPVIVHPERNSEIIENPDILYKLVKNGACTQITTSSLTGHFGKKIKKFTLQLVEYNLTHFLASDAHNLSTRPFRMKEAYDVLVKEYGIAADYYFRENAELLLENKTVIKDTPERIKVKKLFGLFG</sequence>
<dbReference type="Gene3D" id="3.20.20.140">
    <property type="entry name" value="Metal-dependent hydrolases"/>
    <property type="match status" value="1"/>
</dbReference>
<dbReference type="PANTHER" id="PTHR39181">
    <property type="entry name" value="TYROSINE-PROTEIN PHOSPHATASE YWQE"/>
    <property type="match status" value="1"/>
</dbReference>
<dbReference type="Proteomes" id="UP000306477">
    <property type="component" value="Unassembled WGS sequence"/>
</dbReference>
<proteinExistence type="inferred from homology"/>
<comment type="similarity">
    <text evidence="1 5">Belongs to the metallo-dependent hydrolases superfamily. CpsB/CapC family.</text>
</comment>
<evidence type="ECO:0000256" key="2">
    <source>
        <dbReference type="ARBA" id="ARBA00022801"/>
    </source>
</evidence>
<dbReference type="GO" id="GO:0030145">
    <property type="term" value="F:manganese ion binding"/>
    <property type="evidence" value="ECO:0007669"/>
    <property type="project" value="UniProtKB-UniRule"/>
</dbReference>
<dbReference type="PIRSF" id="PIRSF016557">
    <property type="entry name" value="Caps_synth_CpsB"/>
    <property type="match status" value="1"/>
</dbReference>
<evidence type="ECO:0000256" key="4">
    <source>
        <dbReference type="ARBA" id="ARBA00051722"/>
    </source>
</evidence>
<dbReference type="InterPro" id="IPR016667">
    <property type="entry name" value="Caps_polysacc_synth_CpsB/CapC"/>
</dbReference>
<evidence type="ECO:0000256" key="5">
    <source>
        <dbReference type="PIRNR" id="PIRNR016557"/>
    </source>
</evidence>
<accession>A0A4S3PJA6</accession>
<reference evidence="6 7" key="1">
    <citation type="journal article" date="2019" name="Indoor Air">
        <title>Impacts of indoor surface finishes on bacterial viability.</title>
        <authorList>
            <person name="Hu J."/>
            <person name="Maamar S.B."/>
            <person name="Glawe A.J."/>
            <person name="Gottel N."/>
            <person name="Gilbert J.A."/>
            <person name="Hartmann E.M."/>
        </authorList>
    </citation>
    <scope>NUCLEOTIDE SEQUENCE [LARGE SCALE GENOMIC DNA]</scope>
    <source>
        <strain evidence="6 7">AF060A6</strain>
    </source>
</reference>
<evidence type="ECO:0000313" key="6">
    <source>
        <dbReference type="EMBL" id="THE09491.1"/>
    </source>
</evidence>
<dbReference type="SUPFAM" id="SSF51556">
    <property type="entry name" value="Metallo-dependent hydrolases"/>
    <property type="match status" value="1"/>
</dbReference>
<evidence type="ECO:0000313" key="7">
    <source>
        <dbReference type="Proteomes" id="UP000306477"/>
    </source>
</evidence>
<evidence type="ECO:0000256" key="3">
    <source>
        <dbReference type="ARBA" id="ARBA00022912"/>
    </source>
</evidence>
<dbReference type="RefSeq" id="WP_136381710.1">
    <property type="nucleotide sequence ID" value="NZ_SLUB01000076.1"/>
</dbReference>
<dbReference type="GO" id="GO:0045227">
    <property type="term" value="P:capsule polysaccharide biosynthetic process"/>
    <property type="evidence" value="ECO:0007669"/>
    <property type="project" value="UniProtKB-UniPathway"/>
</dbReference>
<protein>
    <recommendedName>
        <fullName evidence="5">Tyrosine-protein phosphatase</fullName>
        <ecNumber evidence="5">3.1.3.48</ecNumber>
    </recommendedName>
</protein>